<dbReference type="InterPro" id="IPR001128">
    <property type="entry name" value="Cyt_P450"/>
</dbReference>
<dbReference type="SUPFAM" id="SSF48264">
    <property type="entry name" value="Cytochrome P450"/>
    <property type="match status" value="1"/>
</dbReference>
<dbReference type="Gene3D" id="1.10.630.10">
    <property type="entry name" value="Cytochrome P450"/>
    <property type="match status" value="1"/>
</dbReference>
<proteinExistence type="inferred from homology"/>
<evidence type="ECO:0000256" key="6">
    <source>
        <dbReference type="ARBA" id="ARBA00023033"/>
    </source>
</evidence>
<keyword evidence="6" id="KW-0503">Monooxygenase</keyword>
<feature type="binding site" description="axial binding residue" evidence="7">
    <location>
        <position position="475"/>
    </location>
    <ligand>
        <name>heme</name>
        <dbReference type="ChEBI" id="CHEBI:30413"/>
    </ligand>
    <ligandPart>
        <name>Fe</name>
        <dbReference type="ChEBI" id="CHEBI:18248"/>
    </ligandPart>
</feature>
<evidence type="ECO:0000256" key="7">
    <source>
        <dbReference type="PIRSR" id="PIRSR602403-1"/>
    </source>
</evidence>
<dbReference type="Pfam" id="PF00067">
    <property type="entry name" value="p450"/>
    <property type="match status" value="1"/>
</dbReference>
<gene>
    <name evidence="8" type="ORF">B0T24DRAFT_652280</name>
</gene>
<comment type="cofactor">
    <cofactor evidence="1 7">
        <name>heme</name>
        <dbReference type="ChEBI" id="CHEBI:30413"/>
    </cofactor>
</comment>
<name>A0AAE0MZZ4_9PEZI</name>
<dbReference type="PRINTS" id="PR00465">
    <property type="entry name" value="EP450IV"/>
</dbReference>
<keyword evidence="7" id="KW-0349">Heme</keyword>
<protein>
    <submittedName>
        <fullName evidence="8">Cytochrome P450</fullName>
    </submittedName>
</protein>
<dbReference type="GO" id="GO:0004497">
    <property type="term" value="F:monooxygenase activity"/>
    <property type="evidence" value="ECO:0007669"/>
    <property type="project" value="UniProtKB-KW"/>
</dbReference>
<evidence type="ECO:0000256" key="5">
    <source>
        <dbReference type="ARBA" id="ARBA00023004"/>
    </source>
</evidence>
<keyword evidence="5 7" id="KW-0408">Iron</keyword>
<dbReference type="InterPro" id="IPR002403">
    <property type="entry name" value="Cyt_P450_E_grp-IV"/>
</dbReference>
<evidence type="ECO:0000313" key="8">
    <source>
        <dbReference type="EMBL" id="KAK3365145.1"/>
    </source>
</evidence>
<dbReference type="GO" id="GO:0005506">
    <property type="term" value="F:iron ion binding"/>
    <property type="evidence" value="ECO:0007669"/>
    <property type="project" value="InterPro"/>
</dbReference>
<dbReference type="Proteomes" id="UP001287356">
    <property type="component" value="Unassembled WGS sequence"/>
</dbReference>
<evidence type="ECO:0000313" key="9">
    <source>
        <dbReference type="Proteomes" id="UP001287356"/>
    </source>
</evidence>
<dbReference type="InterPro" id="IPR036396">
    <property type="entry name" value="Cyt_P450_sf"/>
</dbReference>
<organism evidence="8 9">
    <name type="scientific">Lasiosphaeria ovina</name>
    <dbReference type="NCBI Taxonomy" id="92902"/>
    <lineage>
        <taxon>Eukaryota</taxon>
        <taxon>Fungi</taxon>
        <taxon>Dikarya</taxon>
        <taxon>Ascomycota</taxon>
        <taxon>Pezizomycotina</taxon>
        <taxon>Sordariomycetes</taxon>
        <taxon>Sordariomycetidae</taxon>
        <taxon>Sordariales</taxon>
        <taxon>Lasiosphaeriaceae</taxon>
        <taxon>Lasiosphaeria</taxon>
    </lineage>
</organism>
<evidence type="ECO:0000256" key="1">
    <source>
        <dbReference type="ARBA" id="ARBA00001971"/>
    </source>
</evidence>
<dbReference type="AlphaFoldDB" id="A0AAE0MZZ4"/>
<sequence>MPIVLAQPVSNLHGAVIYVVACLEADAANDGSRVAGLADGEVALRRRSVGNGDPRLGVIGRVPGLSNPLNLPVLDLDGNDYQGAERAYRQNLRGLLHEGYQKYKHGFHQLFSPIGFLVIASADHIQEISQVPEGALDFQGATQIPRCLMTSRMISDYTHTILTDLTRQLGNLLPIIHEEIEYCFQNELPACEANWTPGNIQKLAPRLIAIIMGRVFVGPGLNRKEEWINNVTQFVDDVFAGGWKIKEYLHFARRFAARFLIPEIRQLVPIMRERLASLNAPGSSEGVELHLDLLQWLLANNATLPQPRSLENLAELALVAFVGSTHTAATTLTNVLLDLAARPADLEVVRKEVSQMNLKATGLNLKQSFYINQTSKLDSFMKESQRLNPAFLMTFSRIVRKPFILSNGLTLPSGTHLIVPACMISLDPEIYEDPEEFKGFRFAELRAEKPENMRKYQFTGTSPTAMHFGYGRNGCPGRFFAGTTIKLFVAHLLVKYDIKLFRFRQ</sequence>
<reference evidence="8" key="2">
    <citation type="submission" date="2023-06" db="EMBL/GenBank/DDBJ databases">
        <authorList>
            <consortium name="Lawrence Berkeley National Laboratory"/>
            <person name="Haridas S."/>
            <person name="Hensen N."/>
            <person name="Bonometti L."/>
            <person name="Westerberg I."/>
            <person name="Brannstrom I.O."/>
            <person name="Guillou S."/>
            <person name="Cros-Aarteil S."/>
            <person name="Calhoun S."/>
            <person name="Kuo A."/>
            <person name="Mondo S."/>
            <person name="Pangilinan J."/>
            <person name="Riley R."/>
            <person name="Labutti K."/>
            <person name="Andreopoulos B."/>
            <person name="Lipzen A."/>
            <person name="Chen C."/>
            <person name="Yanf M."/>
            <person name="Daum C."/>
            <person name="Ng V."/>
            <person name="Clum A."/>
            <person name="Steindorff A."/>
            <person name="Ohm R."/>
            <person name="Martin F."/>
            <person name="Silar P."/>
            <person name="Natvig D."/>
            <person name="Lalanne C."/>
            <person name="Gautier V."/>
            <person name="Ament-Velasquez S.L."/>
            <person name="Kruys A."/>
            <person name="Hutchinson M.I."/>
            <person name="Powell A.J."/>
            <person name="Barry K."/>
            <person name="Miller A.N."/>
            <person name="Grigoriev I.V."/>
            <person name="Debuchy R."/>
            <person name="Gladieux P."/>
            <person name="Thoren M.H."/>
            <person name="Johannesson H."/>
        </authorList>
    </citation>
    <scope>NUCLEOTIDE SEQUENCE</scope>
    <source>
        <strain evidence="8">CBS 958.72</strain>
    </source>
</reference>
<comment type="similarity">
    <text evidence="2">Belongs to the cytochrome P450 family.</text>
</comment>
<dbReference type="GO" id="GO:0016705">
    <property type="term" value="F:oxidoreductase activity, acting on paired donors, with incorporation or reduction of molecular oxygen"/>
    <property type="evidence" value="ECO:0007669"/>
    <property type="project" value="InterPro"/>
</dbReference>
<dbReference type="PANTHER" id="PTHR46206">
    <property type="entry name" value="CYTOCHROME P450"/>
    <property type="match status" value="1"/>
</dbReference>
<evidence type="ECO:0000256" key="2">
    <source>
        <dbReference type="ARBA" id="ARBA00010617"/>
    </source>
</evidence>
<comment type="caution">
    <text evidence="8">The sequence shown here is derived from an EMBL/GenBank/DDBJ whole genome shotgun (WGS) entry which is preliminary data.</text>
</comment>
<keyword evidence="9" id="KW-1185">Reference proteome</keyword>
<keyword evidence="4" id="KW-0560">Oxidoreductase</keyword>
<keyword evidence="3 7" id="KW-0479">Metal-binding</keyword>
<dbReference type="CDD" id="cd11041">
    <property type="entry name" value="CYP503A1-like"/>
    <property type="match status" value="1"/>
</dbReference>
<accession>A0AAE0MZZ4</accession>
<reference evidence="8" key="1">
    <citation type="journal article" date="2023" name="Mol. Phylogenet. Evol.">
        <title>Genome-scale phylogeny and comparative genomics of the fungal order Sordariales.</title>
        <authorList>
            <person name="Hensen N."/>
            <person name="Bonometti L."/>
            <person name="Westerberg I."/>
            <person name="Brannstrom I.O."/>
            <person name="Guillou S."/>
            <person name="Cros-Aarteil S."/>
            <person name="Calhoun S."/>
            <person name="Haridas S."/>
            <person name="Kuo A."/>
            <person name="Mondo S."/>
            <person name="Pangilinan J."/>
            <person name="Riley R."/>
            <person name="LaButti K."/>
            <person name="Andreopoulos B."/>
            <person name="Lipzen A."/>
            <person name="Chen C."/>
            <person name="Yan M."/>
            <person name="Daum C."/>
            <person name="Ng V."/>
            <person name="Clum A."/>
            <person name="Steindorff A."/>
            <person name="Ohm R.A."/>
            <person name="Martin F."/>
            <person name="Silar P."/>
            <person name="Natvig D.O."/>
            <person name="Lalanne C."/>
            <person name="Gautier V."/>
            <person name="Ament-Velasquez S.L."/>
            <person name="Kruys A."/>
            <person name="Hutchinson M.I."/>
            <person name="Powell A.J."/>
            <person name="Barry K."/>
            <person name="Miller A.N."/>
            <person name="Grigoriev I.V."/>
            <person name="Debuchy R."/>
            <person name="Gladieux P."/>
            <person name="Hiltunen Thoren M."/>
            <person name="Johannesson H."/>
        </authorList>
    </citation>
    <scope>NUCLEOTIDE SEQUENCE</scope>
    <source>
        <strain evidence="8">CBS 958.72</strain>
    </source>
</reference>
<evidence type="ECO:0000256" key="4">
    <source>
        <dbReference type="ARBA" id="ARBA00023002"/>
    </source>
</evidence>
<evidence type="ECO:0000256" key="3">
    <source>
        <dbReference type="ARBA" id="ARBA00022723"/>
    </source>
</evidence>
<dbReference type="GO" id="GO:0020037">
    <property type="term" value="F:heme binding"/>
    <property type="evidence" value="ECO:0007669"/>
    <property type="project" value="InterPro"/>
</dbReference>
<dbReference type="EMBL" id="JAULSN010000009">
    <property type="protein sequence ID" value="KAK3365145.1"/>
    <property type="molecule type" value="Genomic_DNA"/>
</dbReference>